<comment type="caution">
    <text evidence="8">The sequence shown here is derived from an EMBL/GenBank/DDBJ whole genome shotgun (WGS) entry which is preliminary data.</text>
</comment>
<dbReference type="PANTHER" id="PTHR43498">
    <property type="entry name" value="FERREDOXIN:COB-COM HETERODISULFIDE REDUCTASE SUBUNIT A"/>
    <property type="match status" value="1"/>
</dbReference>
<evidence type="ECO:0000256" key="7">
    <source>
        <dbReference type="SAM" id="SignalP"/>
    </source>
</evidence>
<reference evidence="8 9" key="1">
    <citation type="submission" date="2018-06" db="EMBL/GenBank/DDBJ databases">
        <title>Genomic Encyclopedia of Archaeal and Bacterial Type Strains, Phase II (KMG-II): from individual species to whole genera.</title>
        <authorList>
            <person name="Goeker M."/>
        </authorList>
    </citation>
    <scope>NUCLEOTIDE SEQUENCE [LARGE SCALE GENOMIC DNA]</scope>
    <source>
        <strain evidence="8 9">DSM 19830</strain>
    </source>
</reference>
<evidence type="ECO:0000256" key="6">
    <source>
        <dbReference type="SAM" id="MobiDB-lite"/>
    </source>
</evidence>
<keyword evidence="4" id="KW-0408">Iron</keyword>
<organism evidence="8 9">
    <name type="scientific">Algoriphagus chordae</name>
    <dbReference type="NCBI Taxonomy" id="237019"/>
    <lineage>
        <taxon>Bacteria</taxon>
        <taxon>Pseudomonadati</taxon>
        <taxon>Bacteroidota</taxon>
        <taxon>Cytophagia</taxon>
        <taxon>Cytophagales</taxon>
        <taxon>Cyclobacteriaceae</taxon>
        <taxon>Algoriphagus</taxon>
    </lineage>
</organism>
<accession>A0A2W7QVQ8</accession>
<dbReference type="InterPro" id="IPR036188">
    <property type="entry name" value="FAD/NAD-bd_sf"/>
</dbReference>
<sequence length="554" mass="62174">MKKILITLCVLITTLISQNSFSQEYDIVIYGGTSAGIAAAIQASRMEKSVVLIEPSHRLGGLTTGGLGQTDIGNKQAIGGISREFYQGIKAYYDQPENWIWQKKSEYMDSGQTRTKEGEDAMWTFEPSAALKVYHQMLEGEKIDIVYGERLLRTDAGVKKSDGKIHSITMESGKTFSGKMFMDATYEGDLLATAGVSYTVGRESNDQYKESLNGVQANYWSVTLGGKASRNARNHNFVPGVDPYIEKGNPNSGLLPYIIEGGPGIDGSGDKKVQAYGFRMCLTDHPDNRIPFKKPDGYNEINYELLFRNFEAGEDQLPWINSSMPNRKTDTNNRRGFSTDFVGQNHAYPEATYDEREKIVDAHRTYQQGLMWTLANHPRIPENVRTVYSKWGTSKDEFENEDGWQNQLYIREARRMVSDLVMTQLHCERIEVIEDAVGLAAYGMDSHNIQRYVDHNGYVQNEGNVEAHVEGPYPISYRSIVPKKEEANNLLVPICVSATHIAFGSIRMEPVFMVLGQSAAIAASLSIDENISVQDLPYDKLKSELLKNQQRLNN</sequence>
<dbReference type="GO" id="GO:0046872">
    <property type="term" value="F:metal ion binding"/>
    <property type="evidence" value="ECO:0007669"/>
    <property type="project" value="UniProtKB-KW"/>
</dbReference>
<evidence type="ECO:0000313" key="9">
    <source>
        <dbReference type="Proteomes" id="UP000248882"/>
    </source>
</evidence>
<dbReference type="Pfam" id="PF12831">
    <property type="entry name" value="FAD_oxidored"/>
    <property type="match status" value="1"/>
</dbReference>
<keyword evidence="9" id="KW-1185">Reference proteome</keyword>
<feature type="signal peptide" evidence="7">
    <location>
        <begin position="1"/>
        <end position="22"/>
    </location>
</feature>
<evidence type="ECO:0000256" key="1">
    <source>
        <dbReference type="ARBA" id="ARBA00022485"/>
    </source>
</evidence>
<name>A0A2W7QVQ8_9BACT</name>
<dbReference type="GO" id="GO:0051539">
    <property type="term" value="F:4 iron, 4 sulfur cluster binding"/>
    <property type="evidence" value="ECO:0007669"/>
    <property type="project" value="UniProtKB-KW"/>
</dbReference>
<keyword evidence="3" id="KW-0560">Oxidoreductase</keyword>
<keyword evidence="7" id="KW-0732">Signal</keyword>
<gene>
    <name evidence="8" type="ORF">LV85_01950</name>
</gene>
<protein>
    <submittedName>
        <fullName evidence="8">FAD dependent oxidoreductase</fullName>
    </submittedName>
</protein>
<keyword evidence="5" id="KW-0411">Iron-sulfur</keyword>
<evidence type="ECO:0000256" key="3">
    <source>
        <dbReference type="ARBA" id="ARBA00023002"/>
    </source>
</evidence>
<dbReference type="Gene3D" id="3.50.50.60">
    <property type="entry name" value="FAD/NAD(P)-binding domain"/>
    <property type="match status" value="1"/>
</dbReference>
<dbReference type="OrthoDB" id="668499at2"/>
<keyword evidence="1" id="KW-0004">4Fe-4S</keyword>
<proteinExistence type="predicted"/>
<evidence type="ECO:0000313" key="8">
    <source>
        <dbReference type="EMBL" id="PZX52648.1"/>
    </source>
</evidence>
<dbReference type="AlphaFoldDB" id="A0A2W7QVQ8"/>
<dbReference type="EMBL" id="QKZT01000007">
    <property type="protein sequence ID" value="PZX52648.1"/>
    <property type="molecule type" value="Genomic_DNA"/>
</dbReference>
<dbReference type="PANTHER" id="PTHR43498:SF1">
    <property type="entry name" value="COB--COM HETERODISULFIDE REDUCTASE IRON-SULFUR SUBUNIT A"/>
    <property type="match status" value="1"/>
</dbReference>
<keyword evidence="2" id="KW-0479">Metal-binding</keyword>
<dbReference type="SUPFAM" id="SSF51905">
    <property type="entry name" value="FAD/NAD(P)-binding domain"/>
    <property type="match status" value="1"/>
</dbReference>
<feature type="chain" id="PRO_5016160568" evidence="7">
    <location>
        <begin position="23"/>
        <end position="554"/>
    </location>
</feature>
<dbReference type="GO" id="GO:0016491">
    <property type="term" value="F:oxidoreductase activity"/>
    <property type="evidence" value="ECO:0007669"/>
    <property type="project" value="UniProtKB-KW"/>
</dbReference>
<dbReference type="InterPro" id="IPR039650">
    <property type="entry name" value="HdrA-like"/>
</dbReference>
<evidence type="ECO:0000256" key="4">
    <source>
        <dbReference type="ARBA" id="ARBA00023004"/>
    </source>
</evidence>
<dbReference type="RefSeq" id="WP_111318763.1">
    <property type="nucleotide sequence ID" value="NZ_QKZT01000007.1"/>
</dbReference>
<dbReference type="Proteomes" id="UP000248882">
    <property type="component" value="Unassembled WGS sequence"/>
</dbReference>
<evidence type="ECO:0000256" key="2">
    <source>
        <dbReference type="ARBA" id="ARBA00022723"/>
    </source>
</evidence>
<evidence type="ECO:0000256" key="5">
    <source>
        <dbReference type="ARBA" id="ARBA00023014"/>
    </source>
</evidence>
<feature type="region of interest" description="Disordered" evidence="6">
    <location>
        <begin position="321"/>
        <end position="341"/>
    </location>
</feature>